<dbReference type="KEGG" id="cpip:CJF12_08790"/>
<comment type="caution">
    <text evidence="3">The sequence shown here is derived from an EMBL/GenBank/DDBJ whole genome shotgun (WGS) entry which is preliminary data.</text>
</comment>
<evidence type="ECO:0000259" key="2">
    <source>
        <dbReference type="Pfam" id="PF00975"/>
    </source>
</evidence>
<protein>
    <recommendedName>
        <fullName evidence="2">Thioesterase domain-containing protein</fullName>
    </recommendedName>
</protein>
<dbReference type="STRING" id="558152.IQ37_04745"/>
<dbReference type="Gene3D" id="3.40.50.1820">
    <property type="entry name" value="alpha/beta hydrolase"/>
    <property type="match status" value="1"/>
</dbReference>
<dbReference type="SUPFAM" id="SSF53474">
    <property type="entry name" value="alpha/beta-Hydrolases"/>
    <property type="match status" value="1"/>
</dbReference>
<dbReference type="InterPro" id="IPR029058">
    <property type="entry name" value="AB_hydrolase_fold"/>
</dbReference>
<dbReference type="OrthoDB" id="2213423at2"/>
<dbReference type="EMBL" id="JPRJ01000005">
    <property type="protein sequence ID" value="KFF29537.1"/>
    <property type="molecule type" value="Genomic_DNA"/>
</dbReference>
<dbReference type="PANTHER" id="PTHR11487:SF0">
    <property type="entry name" value="S-ACYL FATTY ACID SYNTHASE THIOESTERASE, MEDIUM CHAIN"/>
    <property type="match status" value="1"/>
</dbReference>
<feature type="domain" description="Thioesterase" evidence="2">
    <location>
        <begin position="2"/>
        <end position="205"/>
    </location>
</feature>
<dbReference type="AlphaFoldDB" id="A0A086BKS3"/>
<dbReference type="InterPro" id="IPR012223">
    <property type="entry name" value="TEII"/>
</dbReference>
<dbReference type="Proteomes" id="UP000028709">
    <property type="component" value="Unassembled WGS sequence"/>
</dbReference>
<name>A0A086BKS3_9FLAO</name>
<keyword evidence="4" id="KW-1185">Reference proteome</keyword>
<dbReference type="Pfam" id="PF00975">
    <property type="entry name" value="Thioesterase"/>
    <property type="match status" value="1"/>
</dbReference>
<organism evidence="3 4">
    <name type="scientific">Chryseobacterium piperi</name>
    <dbReference type="NCBI Taxonomy" id="558152"/>
    <lineage>
        <taxon>Bacteria</taxon>
        <taxon>Pseudomonadati</taxon>
        <taxon>Bacteroidota</taxon>
        <taxon>Flavobacteriia</taxon>
        <taxon>Flavobacteriales</taxon>
        <taxon>Weeksellaceae</taxon>
        <taxon>Chryseobacterium group</taxon>
        <taxon>Chryseobacterium</taxon>
    </lineage>
</organism>
<gene>
    <name evidence="3" type="ORF">IQ37_04745</name>
</gene>
<evidence type="ECO:0000313" key="4">
    <source>
        <dbReference type="Proteomes" id="UP000028709"/>
    </source>
</evidence>
<comment type="similarity">
    <text evidence="1">Belongs to the thioesterase family.</text>
</comment>
<dbReference type="InterPro" id="IPR001031">
    <property type="entry name" value="Thioesterase"/>
</dbReference>
<sequence>MKIISFHFAGGNQYSFNKIFQHYKNYTSFELKRHTYGLEKEVEDFVCLLKELLTEGTTYAIYGHSMGALLGYLVCQKLQEEKLPLPQKLIVSGKKALNIPREKKIAHLSDEDFWNEIIDLGGTPSEVKNYPELLNYYLPILRHDFKLVENYQYEKNVPLNIPIDVFYGSQEATEEEMAGWHDESTQKVTITLLPGNHFFIFDHVEYFKNYFENLIYKK</sequence>
<proteinExistence type="inferred from homology"/>
<dbReference type="PANTHER" id="PTHR11487">
    <property type="entry name" value="THIOESTERASE"/>
    <property type="match status" value="1"/>
</dbReference>
<dbReference type="GO" id="GO:0008610">
    <property type="term" value="P:lipid biosynthetic process"/>
    <property type="evidence" value="ECO:0007669"/>
    <property type="project" value="TreeGrafter"/>
</dbReference>
<accession>A0A086BKS3</accession>
<reference evidence="3 4" key="1">
    <citation type="submission" date="2014-07" db="EMBL/GenBank/DDBJ databases">
        <title>Genome of Chryseobacterium piperi CTM.</title>
        <authorList>
            <person name="Pipes S.E."/>
            <person name="Stropko S.J."/>
            <person name="Newman J.D."/>
        </authorList>
    </citation>
    <scope>NUCLEOTIDE SEQUENCE [LARGE SCALE GENOMIC DNA]</scope>
    <source>
        <strain evidence="3 4">CTM</strain>
    </source>
</reference>
<dbReference type="eggNOG" id="COG3208">
    <property type="taxonomic scope" value="Bacteria"/>
</dbReference>
<dbReference type="RefSeq" id="WP_034682259.1">
    <property type="nucleotide sequence ID" value="NZ_CP023049.2"/>
</dbReference>
<evidence type="ECO:0000256" key="1">
    <source>
        <dbReference type="ARBA" id="ARBA00007169"/>
    </source>
</evidence>
<evidence type="ECO:0000313" key="3">
    <source>
        <dbReference type="EMBL" id="KFF29537.1"/>
    </source>
</evidence>